<dbReference type="GO" id="GO:0030288">
    <property type="term" value="C:outer membrane-bounded periplasmic space"/>
    <property type="evidence" value="ECO:0007669"/>
    <property type="project" value="TreeGrafter"/>
</dbReference>
<evidence type="ECO:0000313" key="6">
    <source>
        <dbReference type="Proteomes" id="UP000824072"/>
    </source>
</evidence>
<evidence type="ECO:0000256" key="1">
    <source>
        <dbReference type="ARBA" id="ARBA00004196"/>
    </source>
</evidence>
<dbReference type="PANTHER" id="PTHR30036">
    <property type="entry name" value="D-XYLOSE-BINDING PERIPLASMIC PROTEIN"/>
    <property type="match status" value="1"/>
</dbReference>
<dbReference type="InterPro" id="IPR028082">
    <property type="entry name" value="Peripla_BP_I"/>
</dbReference>
<feature type="signal peptide" evidence="3">
    <location>
        <begin position="1"/>
        <end position="22"/>
    </location>
</feature>
<sequence length="323" mass="34111">MKKVVSLLIAVLLLVSACAAFAEGSYKIAVVPKMTSIAWFERMEVGVNEYNEANGTDYFYGGSVEGADQAAYVESLLGAGYDALCVVPFDTEALDPILAKAREMGIVVITHEAAGLQNVDYDIEAFDNTAYGEHFMAAIGEKTGGTGEYIQIVGALTSASHMQWIEGAQAYQEANFPDMKQVGTLESADNQSTAYDKVKEALTANPNIVAIQGSAMGDVAGAALAVEELGLAGQVTIIGTSLVSVSGKYVEDGTISMIGFWDPALAGQAMIELAIATLEGRAEDGMSLPVEGYNDLALVDNVFYANAWIDVDASNVADEAYNF</sequence>
<dbReference type="InterPro" id="IPR050555">
    <property type="entry name" value="Bact_Solute-Bind_Prot2"/>
</dbReference>
<dbReference type="InterPro" id="IPR025997">
    <property type="entry name" value="SBP_2_dom"/>
</dbReference>
<name>A0A9D1LCU8_9FIRM</name>
<comment type="similarity">
    <text evidence="2">Belongs to the bacterial solute-binding protein 2 family.</text>
</comment>
<dbReference type="Proteomes" id="UP000824072">
    <property type="component" value="Unassembled WGS sequence"/>
</dbReference>
<gene>
    <name evidence="5" type="ORF">IAB02_05740</name>
</gene>
<dbReference type="PANTHER" id="PTHR30036:SF7">
    <property type="entry name" value="ABC TRANSPORTER PERIPLASMIC-BINDING PROTEIN YPHF"/>
    <property type="match status" value="1"/>
</dbReference>
<reference evidence="5" key="2">
    <citation type="journal article" date="2021" name="PeerJ">
        <title>Extensive microbial diversity within the chicken gut microbiome revealed by metagenomics and culture.</title>
        <authorList>
            <person name="Gilroy R."/>
            <person name="Ravi A."/>
            <person name="Getino M."/>
            <person name="Pursley I."/>
            <person name="Horton D.L."/>
            <person name="Alikhan N.F."/>
            <person name="Baker D."/>
            <person name="Gharbi K."/>
            <person name="Hall N."/>
            <person name="Watson M."/>
            <person name="Adriaenssens E.M."/>
            <person name="Foster-Nyarko E."/>
            <person name="Jarju S."/>
            <person name="Secka A."/>
            <person name="Antonio M."/>
            <person name="Oren A."/>
            <person name="Chaudhuri R.R."/>
            <person name="La Ragione R."/>
            <person name="Hildebrand F."/>
            <person name="Pallen M.J."/>
        </authorList>
    </citation>
    <scope>NUCLEOTIDE SEQUENCE</scope>
    <source>
        <strain evidence="5">ChiHcec3-11533</strain>
    </source>
</reference>
<accession>A0A9D1LCU8</accession>
<dbReference type="EMBL" id="DVMU01000127">
    <property type="protein sequence ID" value="HIU34047.1"/>
    <property type="molecule type" value="Genomic_DNA"/>
</dbReference>
<evidence type="ECO:0000256" key="3">
    <source>
        <dbReference type="SAM" id="SignalP"/>
    </source>
</evidence>
<dbReference type="Gene3D" id="3.40.50.2300">
    <property type="match status" value="2"/>
</dbReference>
<dbReference type="AlphaFoldDB" id="A0A9D1LCU8"/>
<dbReference type="PROSITE" id="PS51257">
    <property type="entry name" value="PROKAR_LIPOPROTEIN"/>
    <property type="match status" value="1"/>
</dbReference>
<comment type="subcellular location">
    <subcellularLocation>
        <location evidence="1">Cell envelope</location>
    </subcellularLocation>
</comment>
<evidence type="ECO:0000313" key="5">
    <source>
        <dbReference type="EMBL" id="HIU34047.1"/>
    </source>
</evidence>
<reference evidence="5" key="1">
    <citation type="submission" date="2020-10" db="EMBL/GenBank/DDBJ databases">
        <authorList>
            <person name="Gilroy R."/>
        </authorList>
    </citation>
    <scope>NUCLEOTIDE SEQUENCE</scope>
    <source>
        <strain evidence="5">ChiHcec3-11533</strain>
    </source>
</reference>
<protein>
    <submittedName>
        <fullName evidence="5">Substrate-binding domain-containing protein</fullName>
    </submittedName>
</protein>
<evidence type="ECO:0000256" key="2">
    <source>
        <dbReference type="ARBA" id="ARBA00007639"/>
    </source>
</evidence>
<keyword evidence="3" id="KW-0732">Signal</keyword>
<comment type="caution">
    <text evidence="5">The sequence shown here is derived from an EMBL/GenBank/DDBJ whole genome shotgun (WGS) entry which is preliminary data.</text>
</comment>
<evidence type="ECO:0000259" key="4">
    <source>
        <dbReference type="Pfam" id="PF13407"/>
    </source>
</evidence>
<dbReference type="Pfam" id="PF13407">
    <property type="entry name" value="Peripla_BP_4"/>
    <property type="match status" value="1"/>
</dbReference>
<proteinExistence type="inferred from homology"/>
<feature type="domain" description="Periplasmic binding protein" evidence="4">
    <location>
        <begin position="28"/>
        <end position="281"/>
    </location>
</feature>
<organism evidence="5 6">
    <name type="scientific">Candidatus Pullichristensenella excrementigallinarum</name>
    <dbReference type="NCBI Taxonomy" id="2840907"/>
    <lineage>
        <taxon>Bacteria</taxon>
        <taxon>Bacillati</taxon>
        <taxon>Bacillota</taxon>
        <taxon>Clostridia</taxon>
        <taxon>Candidatus Pullichristensenella</taxon>
    </lineage>
</organism>
<feature type="chain" id="PRO_5039315347" evidence="3">
    <location>
        <begin position="23"/>
        <end position="323"/>
    </location>
</feature>
<dbReference type="SUPFAM" id="SSF53822">
    <property type="entry name" value="Periplasmic binding protein-like I"/>
    <property type="match status" value="1"/>
</dbReference>
<dbReference type="GO" id="GO:0030246">
    <property type="term" value="F:carbohydrate binding"/>
    <property type="evidence" value="ECO:0007669"/>
    <property type="project" value="TreeGrafter"/>
</dbReference>